<dbReference type="GO" id="GO:0008276">
    <property type="term" value="F:protein methyltransferase activity"/>
    <property type="evidence" value="ECO:0007669"/>
    <property type="project" value="TreeGrafter"/>
</dbReference>
<evidence type="ECO:0000256" key="2">
    <source>
        <dbReference type="ARBA" id="ARBA00022603"/>
    </source>
</evidence>
<proteinExistence type="inferred from homology"/>
<accession>A0A2H4SD31</accession>
<dbReference type="OrthoDB" id="406152at2759"/>
<evidence type="ECO:0000256" key="3">
    <source>
        <dbReference type="ARBA" id="ARBA00022679"/>
    </source>
</evidence>
<dbReference type="PROSITE" id="PS00092">
    <property type="entry name" value="N6_MTASE"/>
    <property type="match status" value="1"/>
</dbReference>
<comment type="similarity">
    <text evidence="1">Belongs to the eukaryotic/archaeal PrmC-related family.</text>
</comment>
<evidence type="ECO:0000313" key="6">
    <source>
        <dbReference type="Proteomes" id="UP000323067"/>
    </source>
</evidence>
<keyword evidence="4" id="KW-0949">S-adenosyl-L-methionine</keyword>
<organism evidence="5 6">
    <name type="scientific">Cordyceps militaris</name>
    <name type="common">Caterpillar fungus</name>
    <name type="synonym">Clavaria militaris</name>
    <dbReference type="NCBI Taxonomy" id="73501"/>
    <lineage>
        <taxon>Eukaryota</taxon>
        <taxon>Fungi</taxon>
        <taxon>Dikarya</taxon>
        <taxon>Ascomycota</taxon>
        <taxon>Pezizomycotina</taxon>
        <taxon>Sordariomycetes</taxon>
        <taxon>Hypocreomycetidae</taxon>
        <taxon>Hypocreales</taxon>
        <taxon>Cordycipitaceae</taxon>
        <taxon>Cordyceps</taxon>
    </lineage>
</organism>
<dbReference type="InterPro" id="IPR029063">
    <property type="entry name" value="SAM-dependent_MTases_sf"/>
</dbReference>
<dbReference type="GO" id="GO:0032259">
    <property type="term" value="P:methylation"/>
    <property type="evidence" value="ECO:0007669"/>
    <property type="project" value="UniProtKB-KW"/>
</dbReference>
<dbReference type="InterPro" id="IPR052190">
    <property type="entry name" value="Euk-Arch_PrmC-MTase"/>
</dbReference>
<keyword evidence="3 5" id="KW-0808">Transferase</keyword>
<dbReference type="InterPro" id="IPR002052">
    <property type="entry name" value="DNA_methylase_N6_adenine_CS"/>
</dbReference>
<protein>
    <submittedName>
        <fullName evidence="5">Methyltransferase, putative</fullName>
    </submittedName>
</protein>
<dbReference type="Gene3D" id="3.40.50.150">
    <property type="entry name" value="Vaccinia Virus protein VP39"/>
    <property type="match status" value="1"/>
</dbReference>
<evidence type="ECO:0000256" key="1">
    <source>
        <dbReference type="ARBA" id="ARBA00006149"/>
    </source>
</evidence>
<gene>
    <name evidence="5" type="ORF">A9K55_006682</name>
</gene>
<keyword evidence="2 5" id="KW-0489">Methyltransferase</keyword>
<dbReference type="AlphaFoldDB" id="A0A2H4SD31"/>
<dbReference type="PANTHER" id="PTHR45875">
    <property type="entry name" value="METHYLTRANSFERASE N6AMT1"/>
    <property type="match status" value="1"/>
</dbReference>
<dbReference type="Proteomes" id="UP000323067">
    <property type="component" value="Chromosome vi"/>
</dbReference>
<name>A0A2H4SD31_CORMI</name>
<dbReference type="GO" id="GO:0003676">
    <property type="term" value="F:nucleic acid binding"/>
    <property type="evidence" value="ECO:0007669"/>
    <property type="project" value="InterPro"/>
</dbReference>
<evidence type="ECO:0000313" key="5">
    <source>
        <dbReference type="EMBL" id="ATY61006.1"/>
    </source>
</evidence>
<reference evidence="5 6" key="1">
    <citation type="journal article" date="2017" name="BMC Genomics">
        <title>Chromosome level assembly and secondary metabolite potential of the parasitic fungus Cordyceps militaris.</title>
        <authorList>
            <person name="Kramer G.J."/>
            <person name="Nodwell J.R."/>
        </authorList>
    </citation>
    <scope>NUCLEOTIDE SEQUENCE [LARGE SCALE GENOMIC DNA]</scope>
    <source>
        <strain evidence="5 6">ATCC 34164</strain>
    </source>
</reference>
<dbReference type="EMBL" id="CP023323">
    <property type="protein sequence ID" value="ATY61006.1"/>
    <property type="molecule type" value="Genomic_DNA"/>
</dbReference>
<evidence type="ECO:0000256" key="4">
    <source>
        <dbReference type="ARBA" id="ARBA00022691"/>
    </source>
</evidence>
<dbReference type="VEuPathDB" id="FungiDB:CCM_02223"/>
<sequence length="380" mass="41109">MCIVTYFKHLQCNHIWAVVTEPCLPYLGFTNCPSFVGASVVVNPVTGKHVGNIRGGRLKAKPKFYKTRTRLCPQCDLHGAYNPNVARLVTDMGWGFTWGKDAADPEGYWGVDVRMGSTKHCCVVLMLPTPDTSHVPYERVYEPAEDSFLLLDTLASPAECAFLTQRFAHTAPLIVEIGTGSGVVLGFVNAQCATIFGKPEILTAGIDMNAYACRATVATVRKAAADEQTSTARRSGTYLGASMADLTSCFRPGTVDVLIFNPPYVPTSDMPARPQTFSLEVPAAAAPEPSFDDDSYLLALSYAGGADGMETTDRLLPDLGRILSARGCAYVLLCAQNKPDLVKRKIPEQLGEGWKAETVGSSGKTAGWEKLQVVRIWNDA</sequence>
<dbReference type="SUPFAM" id="SSF53335">
    <property type="entry name" value="S-adenosyl-L-methionine-dependent methyltransferases"/>
    <property type="match status" value="1"/>
</dbReference>
<dbReference type="VEuPathDB" id="FungiDB:A9K55_006682"/>
<dbReference type="GO" id="GO:0008757">
    <property type="term" value="F:S-adenosylmethionine-dependent methyltransferase activity"/>
    <property type="evidence" value="ECO:0007669"/>
    <property type="project" value="TreeGrafter"/>
</dbReference>
<dbReference type="PANTHER" id="PTHR45875:SF1">
    <property type="entry name" value="METHYLTRANSFERASE N6AMT1"/>
    <property type="match status" value="1"/>
</dbReference>
<dbReference type="GO" id="GO:0035657">
    <property type="term" value="C:eRF1 methyltransferase complex"/>
    <property type="evidence" value="ECO:0007669"/>
    <property type="project" value="TreeGrafter"/>
</dbReference>